<keyword evidence="3" id="KW-0804">Transcription</keyword>
<dbReference type="OrthoDB" id="81276at2"/>
<reference evidence="5 8" key="1">
    <citation type="submission" date="2019-07" db="EMBL/GenBank/DDBJ databases">
        <title>Complete Genome Sequence of Leptotrichia trevisanii Strain JMUB3870.</title>
        <authorList>
            <person name="Watanabe S."/>
            <person name="Cui L."/>
        </authorList>
    </citation>
    <scope>NUCLEOTIDE SEQUENCE [LARGE SCALE GENOMIC DNA]</scope>
    <source>
        <strain evidence="5 8">JMUB3870</strain>
    </source>
</reference>
<proteinExistence type="predicted"/>
<evidence type="ECO:0000259" key="4">
    <source>
        <dbReference type="PROSITE" id="PS50943"/>
    </source>
</evidence>
<name>A0A510L5P3_9FUSO</name>
<evidence type="ECO:0000313" key="7">
    <source>
        <dbReference type="Proteomes" id="UP000321378"/>
    </source>
</evidence>
<dbReference type="Pfam" id="PF00717">
    <property type="entry name" value="Peptidase_S24"/>
    <property type="match status" value="1"/>
</dbReference>
<dbReference type="SUPFAM" id="SSF47413">
    <property type="entry name" value="lambda repressor-like DNA-binding domains"/>
    <property type="match status" value="1"/>
</dbReference>
<dbReference type="Proteomes" id="UP000321378">
    <property type="component" value="Chromosome"/>
</dbReference>
<dbReference type="Gene3D" id="2.10.109.10">
    <property type="entry name" value="Umud Fragment, subunit A"/>
    <property type="match status" value="1"/>
</dbReference>
<dbReference type="PANTHER" id="PTHR40661:SF3">
    <property type="entry name" value="FELS-1 PROPHAGE TRANSCRIPTIONAL REGULATOR"/>
    <property type="match status" value="1"/>
</dbReference>
<dbReference type="PROSITE" id="PS50943">
    <property type="entry name" value="HTH_CROC1"/>
    <property type="match status" value="1"/>
</dbReference>
<evidence type="ECO:0000313" key="8">
    <source>
        <dbReference type="Proteomes" id="UP000422644"/>
    </source>
</evidence>
<evidence type="ECO:0000313" key="6">
    <source>
        <dbReference type="EMBL" id="BBM52488.1"/>
    </source>
</evidence>
<dbReference type="Proteomes" id="UP000422644">
    <property type="component" value="Chromosome"/>
</dbReference>
<dbReference type="SUPFAM" id="SSF51306">
    <property type="entry name" value="LexA/Signal peptidase"/>
    <property type="match status" value="1"/>
</dbReference>
<dbReference type="PANTHER" id="PTHR40661">
    <property type="match status" value="1"/>
</dbReference>
<dbReference type="InterPro" id="IPR036286">
    <property type="entry name" value="LexA/Signal_pep-like_sf"/>
</dbReference>
<gene>
    <name evidence="5" type="ORF">JMUB3870_1482</name>
    <name evidence="6" type="ORF">JMUB3935_1467</name>
</gene>
<protein>
    <recommendedName>
        <fullName evidence="4">HTH cro/C1-type domain-containing protein</fullName>
    </recommendedName>
</protein>
<keyword evidence="2" id="KW-0238">DNA-binding</keyword>
<dbReference type="EMBL" id="AP019840">
    <property type="protein sequence ID" value="BBM52488.1"/>
    <property type="molecule type" value="Genomic_DNA"/>
</dbReference>
<dbReference type="EMBL" id="AP019831">
    <property type="protein sequence ID" value="BBM45363.1"/>
    <property type="molecule type" value="Genomic_DNA"/>
</dbReference>
<dbReference type="CDD" id="cd06529">
    <property type="entry name" value="S24_LexA-like"/>
    <property type="match status" value="1"/>
</dbReference>
<dbReference type="InterPro" id="IPR010982">
    <property type="entry name" value="Lambda_DNA-bd_dom_sf"/>
</dbReference>
<dbReference type="InterPro" id="IPR039418">
    <property type="entry name" value="LexA-like"/>
</dbReference>
<feature type="domain" description="HTH cro/C1-type" evidence="4">
    <location>
        <begin position="7"/>
        <end position="67"/>
    </location>
</feature>
<dbReference type="CDD" id="cd00093">
    <property type="entry name" value="HTH_XRE"/>
    <property type="match status" value="1"/>
</dbReference>
<dbReference type="STRING" id="1122173.GCA_000482505_00289"/>
<keyword evidence="1" id="KW-0805">Transcription regulation</keyword>
<dbReference type="RefSeq" id="WP_146996849.1">
    <property type="nucleotide sequence ID" value="NZ_AP019831.1"/>
</dbReference>
<organism evidence="6 7">
    <name type="scientific">Leptotrichia trevisanii</name>
    <dbReference type="NCBI Taxonomy" id="109328"/>
    <lineage>
        <taxon>Bacteria</taxon>
        <taxon>Fusobacteriati</taxon>
        <taxon>Fusobacteriota</taxon>
        <taxon>Fusobacteriia</taxon>
        <taxon>Fusobacteriales</taxon>
        <taxon>Leptotrichiaceae</taxon>
        <taxon>Leptotrichia</taxon>
    </lineage>
</organism>
<keyword evidence="8" id="KW-1185">Reference proteome</keyword>
<dbReference type="AlphaFoldDB" id="A0A510L5P3"/>
<evidence type="ECO:0000313" key="5">
    <source>
        <dbReference type="EMBL" id="BBM45363.1"/>
    </source>
</evidence>
<dbReference type="InterPro" id="IPR015927">
    <property type="entry name" value="Peptidase_S24_S26A/B/C"/>
</dbReference>
<dbReference type="GO" id="GO:0003677">
    <property type="term" value="F:DNA binding"/>
    <property type="evidence" value="ECO:0007669"/>
    <property type="project" value="UniProtKB-KW"/>
</dbReference>
<sequence length="225" mass="25599">MNIGNRLKELRKNNKLSMDTLIEKLNQKYNLRITKSMVSRWENNLSEPSSKFVTAYAKFFNVDLNYLAGITNFDSHNKYNAVSHGNLIPVEITEIPMYGKASAGTGYINLSEEIGSYSIPKDIYKNGLFAIKVSGDSMNGFDKSIPDDSIAIVDPELCTNPISLNGKVCVFEYDDETYIKQLIIDKQGIVRLHSFNPDYDDIIILNTELLYCKGRVIRTFVENQW</sequence>
<evidence type="ECO:0000256" key="3">
    <source>
        <dbReference type="ARBA" id="ARBA00023163"/>
    </source>
</evidence>
<dbReference type="Gene3D" id="1.10.260.40">
    <property type="entry name" value="lambda repressor-like DNA-binding domains"/>
    <property type="match status" value="1"/>
</dbReference>
<dbReference type="Pfam" id="PF01381">
    <property type="entry name" value="HTH_3"/>
    <property type="match status" value="1"/>
</dbReference>
<dbReference type="InterPro" id="IPR001387">
    <property type="entry name" value="Cro/C1-type_HTH"/>
</dbReference>
<dbReference type="SMART" id="SM00530">
    <property type="entry name" value="HTH_XRE"/>
    <property type="match status" value="1"/>
</dbReference>
<reference evidence="6 7" key="2">
    <citation type="submission" date="2019-07" db="EMBL/GenBank/DDBJ databases">
        <title>Complete Genome Sequence of Leptotrichia trevisanii Strain JMUB3935.</title>
        <authorList>
            <person name="Watanabe S."/>
            <person name="Cui L."/>
        </authorList>
    </citation>
    <scope>NUCLEOTIDE SEQUENCE [LARGE SCALE GENOMIC DNA]</scope>
    <source>
        <strain evidence="6 7">JMUB3935</strain>
    </source>
</reference>
<evidence type="ECO:0000256" key="1">
    <source>
        <dbReference type="ARBA" id="ARBA00023015"/>
    </source>
</evidence>
<evidence type="ECO:0000256" key="2">
    <source>
        <dbReference type="ARBA" id="ARBA00023125"/>
    </source>
</evidence>
<accession>A0A510L5P3</accession>